<reference evidence="1 2" key="1">
    <citation type="submission" date="2021-06" db="EMBL/GenBank/DDBJ databases">
        <authorList>
            <person name="Palmer J.M."/>
        </authorList>
    </citation>
    <scope>NUCLEOTIDE SEQUENCE [LARGE SCALE GENOMIC DNA]</scope>
    <source>
        <strain evidence="1 2">XC_2019</strain>
        <tissue evidence="1">Muscle</tissue>
    </source>
</reference>
<dbReference type="Proteomes" id="UP001434883">
    <property type="component" value="Unassembled WGS sequence"/>
</dbReference>
<keyword evidence="2" id="KW-1185">Reference proteome</keyword>
<gene>
    <name evidence="1" type="ORF">XENOCAPTIV_013076</name>
</gene>
<organism evidence="1 2">
    <name type="scientific">Xenoophorus captivus</name>
    <dbReference type="NCBI Taxonomy" id="1517983"/>
    <lineage>
        <taxon>Eukaryota</taxon>
        <taxon>Metazoa</taxon>
        <taxon>Chordata</taxon>
        <taxon>Craniata</taxon>
        <taxon>Vertebrata</taxon>
        <taxon>Euteleostomi</taxon>
        <taxon>Actinopterygii</taxon>
        <taxon>Neopterygii</taxon>
        <taxon>Teleostei</taxon>
        <taxon>Neoteleostei</taxon>
        <taxon>Acanthomorphata</taxon>
        <taxon>Ovalentaria</taxon>
        <taxon>Atherinomorphae</taxon>
        <taxon>Cyprinodontiformes</taxon>
        <taxon>Goodeidae</taxon>
        <taxon>Xenoophorus</taxon>
    </lineage>
</organism>
<dbReference type="EMBL" id="JAHRIN010027944">
    <property type="protein sequence ID" value="MEQ2201483.1"/>
    <property type="molecule type" value="Genomic_DNA"/>
</dbReference>
<feature type="non-terminal residue" evidence="1">
    <location>
        <position position="75"/>
    </location>
</feature>
<accession>A0ABV0R046</accession>
<evidence type="ECO:0000313" key="1">
    <source>
        <dbReference type="EMBL" id="MEQ2201483.1"/>
    </source>
</evidence>
<name>A0ABV0R046_9TELE</name>
<evidence type="ECO:0000313" key="2">
    <source>
        <dbReference type="Proteomes" id="UP001434883"/>
    </source>
</evidence>
<protein>
    <submittedName>
        <fullName evidence="1">Uncharacterized protein</fullName>
    </submittedName>
</protein>
<sequence>MLSRTCITDKTSTLLVGIPAHLCRFWILPLRRKQAHRRGKRSGVLVRLKAALRRGFSASFGMCGLEPRLSYPFRV</sequence>
<proteinExistence type="predicted"/>
<comment type="caution">
    <text evidence="1">The sequence shown here is derived from an EMBL/GenBank/DDBJ whole genome shotgun (WGS) entry which is preliminary data.</text>
</comment>